<evidence type="ECO:0000313" key="15">
    <source>
        <dbReference type="EMBL" id="KMM37530.1"/>
    </source>
</evidence>
<dbReference type="GO" id="GO:0004514">
    <property type="term" value="F:nicotinate-nucleotide diphosphorylase (carboxylating) activity"/>
    <property type="evidence" value="ECO:0007669"/>
    <property type="project" value="UniProtKB-EC"/>
</dbReference>
<feature type="domain" description="Quinolinate phosphoribosyl transferase C-terminal" evidence="13">
    <location>
        <begin position="109"/>
        <end position="273"/>
    </location>
</feature>
<proteinExistence type="inferred from homology"/>
<protein>
    <recommendedName>
        <fullName evidence="11">Probable nicotinate-nucleotide pyrophosphorylase [carboxylating]</fullName>
        <ecNumber evidence="5">2.4.2.19</ecNumber>
    </recommendedName>
    <alternativeName>
        <fullName evidence="9">Quinolinate phosphoribosyltransferase [decarboxylating]</fullName>
    </alternativeName>
</protein>
<reference evidence="15" key="1">
    <citation type="submission" date="2015-06" db="EMBL/GenBank/DDBJ databases">
        <authorList>
            <person name="Liu B."/>
            <person name="Wang J."/>
            <person name="Zhu Y."/>
            <person name="Liu G."/>
            <person name="Chen Q."/>
            <person name="Zheng C."/>
            <person name="Che J."/>
            <person name="Ge C."/>
            <person name="Shi H."/>
            <person name="Pan Z."/>
            <person name="Liu X."/>
        </authorList>
    </citation>
    <scope>NUCLEOTIDE SEQUENCE [LARGE SCALE GENOMIC DNA]</scope>
    <source>
        <strain evidence="15">DSM 16346</strain>
    </source>
</reference>
<comment type="subunit">
    <text evidence="4">Hexamer formed by 3 homodimers.</text>
</comment>
<dbReference type="InterPro" id="IPR004393">
    <property type="entry name" value="NadC"/>
</dbReference>
<dbReference type="PIRSF" id="PIRSF006250">
    <property type="entry name" value="NadC_ModD"/>
    <property type="match status" value="1"/>
</dbReference>
<evidence type="ECO:0000259" key="13">
    <source>
        <dbReference type="Pfam" id="PF01729"/>
    </source>
</evidence>
<dbReference type="GO" id="GO:0034213">
    <property type="term" value="P:quinolinate catabolic process"/>
    <property type="evidence" value="ECO:0007669"/>
    <property type="project" value="TreeGrafter"/>
</dbReference>
<dbReference type="UniPathway" id="UPA00253">
    <property type="reaction ID" value="UER00331"/>
</dbReference>
<keyword evidence="6" id="KW-0662">Pyridine nucleotide biosynthesis</keyword>
<dbReference type="EC" id="2.4.2.19" evidence="5"/>
<comment type="pathway">
    <text evidence="2">Cofactor biosynthesis; NAD(+) biosynthesis; nicotinate D-ribonucleotide from quinolinate: step 1/1.</text>
</comment>
<accession>A0A0J6CWI0</accession>
<evidence type="ECO:0000256" key="11">
    <source>
        <dbReference type="ARBA" id="ARBA00069173"/>
    </source>
</evidence>
<evidence type="ECO:0000256" key="1">
    <source>
        <dbReference type="ARBA" id="ARBA00003237"/>
    </source>
</evidence>
<evidence type="ECO:0000313" key="16">
    <source>
        <dbReference type="Proteomes" id="UP000035996"/>
    </source>
</evidence>
<dbReference type="PANTHER" id="PTHR32179">
    <property type="entry name" value="NICOTINATE-NUCLEOTIDE PYROPHOSPHORYLASE [CARBOXYLATING]"/>
    <property type="match status" value="1"/>
</dbReference>
<dbReference type="InterPro" id="IPR022412">
    <property type="entry name" value="Quinolinate_PRibosylTrfase_N"/>
</dbReference>
<evidence type="ECO:0000256" key="4">
    <source>
        <dbReference type="ARBA" id="ARBA00011218"/>
    </source>
</evidence>
<evidence type="ECO:0000256" key="7">
    <source>
        <dbReference type="ARBA" id="ARBA00022676"/>
    </source>
</evidence>
<keyword evidence="7 12" id="KW-0328">Glycosyltransferase</keyword>
<evidence type="ECO:0000256" key="3">
    <source>
        <dbReference type="ARBA" id="ARBA00009400"/>
    </source>
</evidence>
<dbReference type="Pfam" id="PF02749">
    <property type="entry name" value="QRPTase_N"/>
    <property type="match status" value="1"/>
</dbReference>
<dbReference type="InterPro" id="IPR036068">
    <property type="entry name" value="Nicotinate_pribotase-like_C"/>
</dbReference>
<dbReference type="FunFam" id="3.20.20.70:FF:000030">
    <property type="entry name" value="Nicotinate-nucleotide pyrophosphorylase, carboxylating"/>
    <property type="match status" value="1"/>
</dbReference>
<dbReference type="OrthoDB" id="9782546at2"/>
<dbReference type="GO" id="GO:0005737">
    <property type="term" value="C:cytoplasm"/>
    <property type="evidence" value="ECO:0007669"/>
    <property type="project" value="TreeGrafter"/>
</dbReference>
<dbReference type="RefSeq" id="WP_048312628.1">
    <property type="nucleotide sequence ID" value="NZ_CP119526.1"/>
</dbReference>
<dbReference type="NCBIfam" id="TIGR00078">
    <property type="entry name" value="nadC"/>
    <property type="match status" value="1"/>
</dbReference>
<keyword evidence="16" id="KW-1185">Reference proteome</keyword>
<keyword evidence="8 12" id="KW-0808">Transferase</keyword>
<dbReference type="Proteomes" id="UP000035996">
    <property type="component" value="Unassembled WGS sequence"/>
</dbReference>
<evidence type="ECO:0000256" key="8">
    <source>
        <dbReference type="ARBA" id="ARBA00022679"/>
    </source>
</evidence>
<dbReference type="InterPro" id="IPR037128">
    <property type="entry name" value="Quinolinate_PRibosylTase_N_sf"/>
</dbReference>
<sequence>MIGLKLKNDLEQFFIEDIGSADLSSELLFHAEQYGEAVFVVKEDGVFCGKEIIEAGFSLIDNDLIVDVSIEDGEFVQTEDVLATVKGRVRAILTGERVILNMIQRMSGISTMTAKAVGILNSSHTRICDTRKTTPGLRMYEKYAVRCGGGFNHRITLDGGVMLKDNHIAQFGSIERAVRHVRKRLGHMTKVEVETSSETDVLDAVKADVDIIMFDNCTPLEAAGYCKLVPNRIITEASGGITLQNLASYADVGVDYISLGCITHSVKSLDISVRMKGVEE</sequence>
<dbReference type="PATRIC" id="fig|157733.3.peg.1480"/>
<dbReference type="AlphaFoldDB" id="A0A0J6CWI0"/>
<dbReference type="InterPro" id="IPR027277">
    <property type="entry name" value="NadC/ModD"/>
</dbReference>
<evidence type="ECO:0000256" key="12">
    <source>
        <dbReference type="PIRNR" id="PIRNR006250"/>
    </source>
</evidence>
<dbReference type="Gene3D" id="3.20.20.70">
    <property type="entry name" value="Aldolase class I"/>
    <property type="match status" value="1"/>
</dbReference>
<comment type="function">
    <text evidence="1">Involved in the catabolism of quinolinic acid (QA).</text>
</comment>
<dbReference type="PANTHER" id="PTHR32179:SF3">
    <property type="entry name" value="NICOTINATE-NUCLEOTIDE PYROPHOSPHORYLASE [CARBOXYLATING]"/>
    <property type="match status" value="1"/>
</dbReference>
<evidence type="ECO:0000259" key="14">
    <source>
        <dbReference type="Pfam" id="PF02749"/>
    </source>
</evidence>
<dbReference type="InterPro" id="IPR002638">
    <property type="entry name" value="Quinolinate_PRibosylTrfase_C"/>
</dbReference>
<evidence type="ECO:0000256" key="6">
    <source>
        <dbReference type="ARBA" id="ARBA00022642"/>
    </source>
</evidence>
<organism evidence="15 16">
    <name type="scientific">Guptibacillus hwajinpoensis</name>
    <dbReference type="NCBI Taxonomy" id="208199"/>
    <lineage>
        <taxon>Bacteria</taxon>
        <taxon>Bacillati</taxon>
        <taxon>Bacillota</taxon>
        <taxon>Bacilli</taxon>
        <taxon>Bacillales</taxon>
        <taxon>Guptibacillaceae</taxon>
        <taxon>Guptibacillus</taxon>
    </lineage>
</organism>
<comment type="similarity">
    <text evidence="3 12">Belongs to the NadC/ModD family.</text>
</comment>
<dbReference type="SUPFAM" id="SSF51690">
    <property type="entry name" value="Nicotinate/Quinolinate PRTase C-terminal domain-like"/>
    <property type="match status" value="1"/>
</dbReference>
<gene>
    <name evidence="15" type="ORF">AB986_16945</name>
</gene>
<dbReference type="EMBL" id="LELK01000004">
    <property type="protein sequence ID" value="KMM37530.1"/>
    <property type="molecule type" value="Genomic_DNA"/>
</dbReference>
<dbReference type="SUPFAM" id="SSF54675">
    <property type="entry name" value="Nicotinate/Quinolinate PRTase N-terminal domain-like"/>
    <property type="match status" value="1"/>
</dbReference>
<comment type="catalytic activity">
    <reaction evidence="10">
        <text>nicotinate beta-D-ribonucleotide + CO2 + diphosphate = quinolinate + 5-phospho-alpha-D-ribose 1-diphosphate + 2 H(+)</text>
        <dbReference type="Rhea" id="RHEA:12733"/>
        <dbReference type="ChEBI" id="CHEBI:15378"/>
        <dbReference type="ChEBI" id="CHEBI:16526"/>
        <dbReference type="ChEBI" id="CHEBI:29959"/>
        <dbReference type="ChEBI" id="CHEBI:33019"/>
        <dbReference type="ChEBI" id="CHEBI:57502"/>
        <dbReference type="ChEBI" id="CHEBI:58017"/>
        <dbReference type="EC" id="2.4.2.19"/>
    </reaction>
</comment>
<evidence type="ECO:0000256" key="10">
    <source>
        <dbReference type="ARBA" id="ARBA00047445"/>
    </source>
</evidence>
<dbReference type="STRING" id="157733.AB986_16945"/>
<comment type="caution">
    <text evidence="15">The sequence shown here is derived from an EMBL/GenBank/DDBJ whole genome shotgun (WGS) entry which is preliminary data.</text>
</comment>
<name>A0A0J6CWI0_9BACL</name>
<feature type="domain" description="Quinolinate phosphoribosyl transferase N-terminal" evidence="14">
    <location>
        <begin position="22"/>
        <end position="107"/>
    </location>
</feature>
<evidence type="ECO:0000256" key="9">
    <source>
        <dbReference type="ARBA" id="ARBA00033102"/>
    </source>
</evidence>
<dbReference type="CDD" id="cd01572">
    <property type="entry name" value="QPRTase"/>
    <property type="match status" value="1"/>
</dbReference>
<dbReference type="FunFam" id="3.90.1170.20:FF:000001">
    <property type="entry name" value="Nicotinate-nucleotide diphosphorylase (Carboxylating)"/>
    <property type="match status" value="1"/>
</dbReference>
<evidence type="ECO:0000256" key="5">
    <source>
        <dbReference type="ARBA" id="ARBA00011944"/>
    </source>
</evidence>
<dbReference type="GO" id="GO:0009435">
    <property type="term" value="P:NAD+ biosynthetic process"/>
    <property type="evidence" value="ECO:0007669"/>
    <property type="project" value="UniProtKB-UniPathway"/>
</dbReference>
<dbReference type="Gene3D" id="3.90.1170.20">
    <property type="entry name" value="Quinolinate phosphoribosyl transferase, N-terminal domain"/>
    <property type="match status" value="1"/>
</dbReference>
<evidence type="ECO:0000256" key="2">
    <source>
        <dbReference type="ARBA" id="ARBA00004893"/>
    </source>
</evidence>
<dbReference type="Pfam" id="PF01729">
    <property type="entry name" value="QRPTase_C"/>
    <property type="match status" value="1"/>
</dbReference>
<dbReference type="InterPro" id="IPR013785">
    <property type="entry name" value="Aldolase_TIM"/>
</dbReference>